<feature type="transmembrane region" description="Helical" evidence="1">
    <location>
        <begin position="874"/>
        <end position="893"/>
    </location>
</feature>
<dbReference type="PRINTS" id="PR00702">
    <property type="entry name" value="ACRIFLAVINRP"/>
</dbReference>
<evidence type="ECO:0000313" key="2">
    <source>
        <dbReference type="EMBL" id="QEN07239.1"/>
    </source>
</evidence>
<feature type="transmembrane region" description="Helical" evidence="1">
    <location>
        <begin position="355"/>
        <end position="375"/>
    </location>
</feature>
<dbReference type="PANTHER" id="PTHR32063:SF0">
    <property type="entry name" value="SWARMING MOTILITY PROTEIN SWRC"/>
    <property type="match status" value="1"/>
</dbReference>
<dbReference type="SUPFAM" id="SSF82693">
    <property type="entry name" value="Multidrug efflux transporter AcrB pore domain, PN1, PN2, PC1 and PC2 subdomains"/>
    <property type="match status" value="1"/>
</dbReference>
<dbReference type="EMBL" id="CP036150">
    <property type="protein sequence ID" value="QEN07239.1"/>
    <property type="molecule type" value="Genomic_DNA"/>
</dbReference>
<dbReference type="Gene3D" id="3.30.70.1320">
    <property type="entry name" value="Multidrug efflux transporter AcrB pore domain like"/>
    <property type="match status" value="1"/>
</dbReference>
<dbReference type="KEGG" id="ock:EXM22_04275"/>
<dbReference type="AlphaFoldDB" id="A0A5C1QJ95"/>
<feature type="transmembrane region" description="Helical" evidence="1">
    <location>
        <begin position="416"/>
        <end position="440"/>
    </location>
</feature>
<keyword evidence="1" id="KW-0472">Membrane</keyword>
<gene>
    <name evidence="2" type="ORF">EXM22_04275</name>
</gene>
<evidence type="ECO:0000313" key="3">
    <source>
        <dbReference type="Proteomes" id="UP000324209"/>
    </source>
</evidence>
<dbReference type="SUPFAM" id="SSF82866">
    <property type="entry name" value="Multidrug efflux transporter AcrB transmembrane domain"/>
    <property type="match status" value="2"/>
</dbReference>
<feature type="transmembrane region" description="Helical" evidence="1">
    <location>
        <begin position="905"/>
        <end position="928"/>
    </location>
</feature>
<keyword evidence="3" id="KW-1185">Reference proteome</keyword>
<feature type="transmembrane region" description="Helical" evidence="1">
    <location>
        <begin position="303"/>
        <end position="322"/>
    </location>
</feature>
<dbReference type="PANTHER" id="PTHR32063">
    <property type="match status" value="1"/>
</dbReference>
<keyword evidence="1" id="KW-1133">Transmembrane helix</keyword>
<reference evidence="2 3" key="1">
    <citation type="submission" date="2019-02" db="EMBL/GenBank/DDBJ databases">
        <title>Complete Genome Sequence and Methylome Analysis of free living Spirochaetas.</title>
        <authorList>
            <person name="Fomenkov A."/>
            <person name="Dubinina G."/>
            <person name="Leshcheva N."/>
            <person name="Mikheeva N."/>
            <person name="Grabovich M."/>
            <person name="Vincze T."/>
            <person name="Roberts R.J."/>
        </authorList>
    </citation>
    <scope>NUCLEOTIDE SEQUENCE [LARGE SCALE GENOMIC DNA]</scope>
    <source>
        <strain evidence="2 3">K2</strain>
    </source>
</reference>
<proteinExistence type="predicted"/>
<dbReference type="Gene3D" id="3.30.70.1430">
    <property type="entry name" value="Multidrug efflux transporter AcrB pore domain"/>
    <property type="match status" value="2"/>
</dbReference>
<dbReference type="RefSeq" id="WP_149485321.1">
    <property type="nucleotide sequence ID" value="NZ_CP036150.1"/>
</dbReference>
<dbReference type="InterPro" id="IPR001036">
    <property type="entry name" value="Acrflvin-R"/>
</dbReference>
<name>A0A5C1QJ95_9SPIO</name>
<dbReference type="OrthoDB" id="8270at2"/>
<dbReference type="Gene3D" id="3.30.2090.10">
    <property type="entry name" value="Multidrug efflux transporter AcrB TolC docking domain, DN and DC subdomains"/>
    <property type="match status" value="2"/>
</dbReference>
<dbReference type="Gene3D" id="1.20.1640.10">
    <property type="entry name" value="Multidrug efflux transporter AcrB transmembrane domain"/>
    <property type="match status" value="2"/>
</dbReference>
<dbReference type="GO" id="GO:0042910">
    <property type="term" value="F:xenobiotic transmembrane transporter activity"/>
    <property type="evidence" value="ECO:0007669"/>
    <property type="project" value="TreeGrafter"/>
</dbReference>
<feature type="transmembrane region" description="Helical" evidence="1">
    <location>
        <begin position="806"/>
        <end position="828"/>
    </location>
</feature>
<accession>A0A5C1QJ95</accession>
<evidence type="ECO:0000256" key="1">
    <source>
        <dbReference type="SAM" id="Phobius"/>
    </source>
</evidence>
<feature type="transmembrane region" description="Helical" evidence="1">
    <location>
        <begin position="387"/>
        <end position="404"/>
    </location>
</feature>
<feature type="transmembrane region" description="Helical" evidence="1">
    <location>
        <begin position="461"/>
        <end position="482"/>
    </location>
</feature>
<dbReference type="Pfam" id="PF00873">
    <property type="entry name" value="ACR_tran"/>
    <property type="match status" value="2"/>
</dbReference>
<dbReference type="Proteomes" id="UP000324209">
    <property type="component" value="Chromosome"/>
</dbReference>
<sequence>MIDSAHRNRAVLLLLTLSLLFVLIIAELQFSYYPQSGRKILSISIELKGVWQDQIETLITNPLESNLLRMNHVKKMISRSEDEQSQITLFLDDDANLGKCYLELREILDRMDFPERTQKPRISKNDNNALPVFILQTEYGLTEEKVESLFKQVKGVGQIDVSVVPKKDVNIQVKQDMLHSINLTTGEMAQILNRENLPGCLEIQGQKLLLLDFRYSSIDDFYKQQITRGMCMGDISEIVLSDAIQPIQSRVNGEEKPMVWIKESGDANTISLCRQLRSIRTQLGRTQILYDKGMLIEQALKEILQILIFSLISVMGITFLLLGDIKSSIILCLNIPFSLSGTLALFRIFGWEIDVLVLAGLALSTGLIIDSGVIYLERGRSRSFRPIIFSLISTLLVFTSFLFAPYEVKIQNSGLIGALCFSLILSVFYILIIMNGILQIKNPGRKQSRRKLLEGLFIPLFNFRYISCIALFILFIICILSIQNITVTQEFPLPDPSLHFSIEYPAGVGKNKIIEELSFFEEELSHLNDAEFYTSSYRDEKANFHIRLKDERQRNDLIQKIRRTLSGIEGFLYFQSRDNGAESVISLEGYDRSVLYAMASDLAKSFHLITGNPVIQHYKKQPSLVLLTPKIERFEAGSLSPGQLASILDLHLNRPVLGKWFPPGLKQMDQRVYDVHIFDPDDKEMSLQDLKRFRVPNNTVEPLISFTDFSDEKAYGVIYHENGLRSLSFSLLHRADAQTGQLKNLSQTIQQVLNQNPLPEGIKMKWGENERAQQHYIRGLFKSLFISLMLLLLLLFFLYESFFLPLYLFSQILLCHLVSLAALKISGMPLSSPVFFSLILNTGLLINNGLVIFGDYSKKKPSYTEVIERIKLCSPTLVIAGLTTLAGLIPLFFRPYESGGMLPALSLTVSSGLLFSLILQLVSIPLFFNQKD</sequence>
<organism evidence="2 3">
    <name type="scientific">Oceanispirochaeta crateris</name>
    <dbReference type="NCBI Taxonomy" id="2518645"/>
    <lineage>
        <taxon>Bacteria</taxon>
        <taxon>Pseudomonadati</taxon>
        <taxon>Spirochaetota</taxon>
        <taxon>Spirochaetia</taxon>
        <taxon>Spirochaetales</taxon>
        <taxon>Spirochaetaceae</taxon>
        <taxon>Oceanispirochaeta</taxon>
    </lineage>
</organism>
<protein>
    <submittedName>
        <fullName evidence="2">Efflux RND transporter permease subunit</fullName>
    </submittedName>
</protein>
<dbReference type="GO" id="GO:0005886">
    <property type="term" value="C:plasma membrane"/>
    <property type="evidence" value="ECO:0007669"/>
    <property type="project" value="TreeGrafter"/>
</dbReference>
<dbReference type="Gene3D" id="3.30.70.1440">
    <property type="entry name" value="Multidrug efflux transporter AcrB pore domain"/>
    <property type="match status" value="1"/>
</dbReference>
<feature type="transmembrane region" description="Helical" evidence="1">
    <location>
        <begin position="329"/>
        <end position="349"/>
    </location>
</feature>
<dbReference type="InterPro" id="IPR027463">
    <property type="entry name" value="AcrB_DN_DC_subdom"/>
</dbReference>
<feature type="transmembrane region" description="Helical" evidence="1">
    <location>
        <begin position="834"/>
        <end position="853"/>
    </location>
</feature>
<keyword evidence="1" id="KW-0812">Transmembrane</keyword>
<feature type="transmembrane region" description="Helical" evidence="1">
    <location>
        <begin position="779"/>
        <end position="799"/>
    </location>
</feature>